<proteinExistence type="predicted"/>
<evidence type="ECO:0000256" key="2">
    <source>
        <dbReference type="ARBA" id="ARBA00022840"/>
    </source>
</evidence>
<comment type="caution">
    <text evidence="4">The sequence shown here is derived from an EMBL/GenBank/DDBJ whole genome shotgun (WGS) entry which is preliminary data.</text>
</comment>
<dbReference type="PATRIC" id="fig|447.4.peg.947"/>
<accession>A0A0W0RW99</accession>
<dbReference type="Proteomes" id="UP000054695">
    <property type="component" value="Unassembled WGS sequence"/>
</dbReference>
<dbReference type="GO" id="GO:0016740">
    <property type="term" value="F:transferase activity"/>
    <property type="evidence" value="ECO:0007669"/>
    <property type="project" value="UniProtKB-KW"/>
</dbReference>
<dbReference type="Gene3D" id="3.30.200.20">
    <property type="entry name" value="Phosphorylase Kinase, domain 1"/>
    <property type="match status" value="1"/>
</dbReference>
<organism evidence="4 5">
    <name type="scientific">Legionella bozemanae</name>
    <name type="common">Fluoribacter bozemanae</name>
    <dbReference type="NCBI Taxonomy" id="447"/>
    <lineage>
        <taxon>Bacteria</taxon>
        <taxon>Pseudomonadati</taxon>
        <taxon>Pseudomonadota</taxon>
        <taxon>Gammaproteobacteria</taxon>
        <taxon>Legionellales</taxon>
        <taxon>Legionellaceae</taxon>
        <taxon>Legionella</taxon>
    </lineage>
</organism>
<dbReference type="SUPFAM" id="SSF56112">
    <property type="entry name" value="Protein kinase-like (PK-like)"/>
    <property type="match status" value="1"/>
</dbReference>
<dbReference type="GO" id="GO:0005524">
    <property type="term" value="F:ATP binding"/>
    <property type="evidence" value="ECO:0007669"/>
    <property type="project" value="UniProtKB-KW"/>
</dbReference>
<keyword evidence="1" id="KW-0547">Nucleotide-binding</keyword>
<dbReference type="AlphaFoldDB" id="A0A0W0RW99"/>
<dbReference type="EMBL" id="LNXU01000011">
    <property type="protein sequence ID" value="KTC75269.1"/>
    <property type="molecule type" value="Genomic_DNA"/>
</dbReference>
<dbReference type="Pfam" id="PF01636">
    <property type="entry name" value="APH"/>
    <property type="match status" value="1"/>
</dbReference>
<dbReference type="OrthoDB" id="9809275at2"/>
<gene>
    <name evidence="4" type="ORF">Lboz_0876</name>
</gene>
<feature type="domain" description="Aminoglycoside phosphotransferase" evidence="3">
    <location>
        <begin position="23"/>
        <end position="233"/>
    </location>
</feature>
<dbReference type="InterPro" id="IPR002575">
    <property type="entry name" value="Aminoglycoside_PTrfase"/>
</dbReference>
<name>A0A0W0RW99_LEGBO</name>
<reference evidence="4 5" key="1">
    <citation type="submission" date="2015-11" db="EMBL/GenBank/DDBJ databases">
        <title>Genomic analysis of 38 Legionella species identifies large and diverse effector repertoires.</title>
        <authorList>
            <person name="Burstein D."/>
            <person name="Amaro F."/>
            <person name="Zusman T."/>
            <person name="Lifshitz Z."/>
            <person name="Cohen O."/>
            <person name="Gilbert J.A."/>
            <person name="Pupko T."/>
            <person name="Shuman H.A."/>
            <person name="Segal G."/>
        </authorList>
    </citation>
    <scope>NUCLEOTIDE SEQUENCE [LARGE SCALE GENOMIC DNA]</scope>
    <source>
        <strain evidence="4 5">WIGA</strain>
    </source>
</reference>
<keyword evidence="5" id="KW-1185">Reference proteome</keyword>
<dbReference type="STRING" id="447.Lboz_0876"/>
<protein>
    <submittedName>
        <fullName evidence="4">Putative phosphotransferase</fullName>
    </submittedName>
</protein>
<dbReference type="PANTHER" id="PTHR33540">
    <property type="entry name" value="TRNA THREONYLCARBAMOYLADENOSINE BIOSYNTHESIS PROTEIN TSAE"/>
    <property type="match status" value="1"/>
</dbReference>
<dbReference type="InterPro" id="IPR011009">
    <property type="entry name" value="Kinase-like_dom_sf"/>
</dbReference>
<keyword evidence="4" id="KW-0808">Transferase</keyword>
<evidence type="ECO:0000313" key="4">
    <source>
        <dbReference type="EMBL" id="KTC75269.1"/>
    </source>
</evidence>
<keyword evidence="2" id="KW-0067">ATP-binding</keyword>
<evidence type="ECO:0000256" key="1">
    <source>
        <dbReference type="ARBA" id="ARBA00022741"/>
    </source>
</evidence>
<dbReference type="Gene3D" id="3.90.1200.10">
    <property type="match status" value="1"/>
</dbReference>
<evidence type="ECO:0000259" key="3">
    <source>
        <dbReference type="Pfam" id="PF01636"/>
    </source>
</evidence>
<sequence length="326" mass="38187">MHARENALKEWLIDTLKLQDFQLAPLAGDASFRKYFRLQYNGLTRVIMDAPPGKEDLNSFIHIAQMLEKAEVHTPKILAMNLENGFLLLSDLGDQLLLNALHSETVDNHYHDAIRTLFKIQTCAINDPLLASFDKTHMLKEMNLCLEWFFNAYLALKLNQNECDLVQHTMEWIATEVAQQPLTFIHRDYHSRNLMLAQNQTESTLGVIDFQDAMRGPLAYDLVSLLKDCYISWPRHKILEWVEFFYTQSPLTKDYSLAEFIRAFDLCGLQRHLKVLGIFCRLHLRDNKPAYLKDLPLTLKYVLECTEIYEELRPFFQFLQLRVYLP</sequence>
<evidence type="ECO:0000313" key="5">
    <source>
        <dbReference type="Proteomes" id="UP000054695"/>
    </source>
</evidence>
<dbReference type="RefSeq" id="WP_058458570.1">
    <property type="nucleotide sequence ID" value="NZ_CAAAIY010000029.1"/>
</dbReference>
<dbReference type="PANTHER" id="PTHR33540:SF1">
    <property type="entry name" value="N-ACETYLMURAMATE_N-ACETYLGLUCOSAMINE KINASE"/>
    <property type="match status" value="1"/>
</dbReference>